<gene>
    <name evidence="1" type="ORF">A0H81_10426</name>
</gene>
<reference evidence="1 2" key="1">
    <citation type="submission" date="2016-03" db="EMBL/GenBank/DDBJ databases">
        <title>Whole genome sequencing of Grifola frondosa 9006-11.</title>
        <authorList>
            <person name="Min B."/>
            <person name="Park H."/>
            <person name="Kim J.-G."/>
            <person name="Cho H."/>
            <person name="Oh Y.-L."/>
            <person name="Kong W.-S."/>
            <person name="Choi I.-G."/>
        </authorList>
    </citation>
    <scope>NUCLEOTIDE SEQUENCE [LARGE SCALE GENOMIC DNA]</scope>
    <source>
        <strain evidence="1 2">9006-11</strain>
    </source>
</reference>
<evidence type="ECO:0000313" key="1">
    <source>
        <dbReference type="EMBL" id="OBZ69730.1"/>
    </source>
</evidence>
<protein>
    <submittedName>
        <fullName evidence="1">Uncharacterized protein</fullName>
    </submittedName>
</protein>
<keyword evidence="2" id="KW-1185">Reference proteome</keyword>
<dbReference type="Proteomes" id="UP000092993">
    <property type="component" value="Unassembled WGS sequence"/>
</dbReference>
<comment type="caution">
    <text evidence="1">The sequence shown here is derived from an EMBL/GenBank/DDBJ whole genome shotgun (WGS) entry which is preliminary data.</text>
</comment>
<evidence type="ECO:0000313" key="2">
    <source>
        <dbReference type="Proteomes" id="UP000092993"/>
    </source>
</evidence>
<accession>A0A1C7LYF8</accession>
<dbReference type="EMBL" id="LUGG01000015">
    <property type="protein sequence ID" value="OBZ69730.1"/>
    <property type="molecule type" value="Genomic_DNA"/>
</dbReference>
<organism evidence="1 2">
    <name type="scientific">Grifola frondosa</name>
    <name type="common">Maitake</name>
    <name type="synonym">Polyporus frondosus</name>
    <dbReference type="NCBI Taxonomy" id="5627"/>
    <lineage>
        <taxon>Eukaryota</taxon>
        <taxon>Fungi</taxon>
        <taxon>Dikarya</taxon>
        <taxon>Basidiomycota</taxon>
        <taxon>Agaricomycotina</taxon>
        <taxon>Agaricomycetes</taxon>
        <taxon>Polyporales</taxon>
        <taxon>Grifolaceae</taxon>
        <taxon>Grifola</taxon>
    </lineage>
</organism>
<proteinExistence type="predicted"/>
<dbReference type="AlphaFoldDB" id="A0A1C7LYF8"/>
<name>A0A1C7LYF8_GRIFR</name>
<sequence>MNEAPRRGYLAIHESRVRDMPIYGNPRRTGCPGLYTTQTHIHLSTNGQFGGFDGIYVHRPWHTDRTGKSPSSSWLSLLLHVFHPVAMLPSRSGQSSDLSGFVRGRAAPTRSLLLGPTVSVVANMKNRVPAAGGRHHGTAVLLLREG</sequence>